<protein>
    <submittedName>
        <fullName evidence="1">Uncharacterized protein</fullName>
    </submittedName>
</protein>
<evidence type="ECO:0000313" key="2">
    <source>
        <dbReference type="Proteomes" id="UP000321118"/>
    </source>
</evidence>
<comment type="caution">
    <text evidence="1">The sequence shown here is derived from an EMBL/GenBank/DDBJ whole genome shotgun (WGS) entry which is preliminary data.</text>
</comment>
<reference evidence="1 2" key="1">
    <citation type="submission" date="2019-07" db="EMBL/GenBank/DDBJ databases">
        <title>Whole genome shotgun sequence of Cellulomonas xylanilytica NBRC 101102.</title>
        <authorList>
            <person name="Hosoyama A."/>
            <person name="Uohara A."/>
            <person name="Ohji S."/>
            <person name="Ichikawa N."/>
        </authorList>
    </citation>
    <scope>NUCLEOTIDE SEQUENCE [LARGE SCALE GENOMIC DNA]</scope>
    <source>
        <strain evidence="1 2">NBRC 101102</strain>
    </source>
</reference>
<dbReference type="EMBL" id="BJUB01000007">
    <property type="protein sequence ID" value="GEK21769.1"/>
    <property type="molecule type" value="Genomic_DNA"/>
</dbReference>
<organism evidence="1 2">
    <name type="scientific">Cellulomonas xylanilytica</name>
    <dbReference type="NCBI Taxonomy" id="233583"/>
    <lineage>
        <taxon>Bacteria</taxon>
        <taxon>Bacillati</taxon>
        <taxon>Actinomycetota</taxon>
        <taxon>Actinomycetes</taxon>
        <taxon>Micrococcales</taxon>
        <taxon>Cellulomonadaceae</taxon>
        <taxon>Cellulomonas</taxon>
    </lineage>
</organism>
<gene>
    <name evidence="1" type="ORF">CXY01_22890</name>
</gene>
<evidence type="ECO:0000313" key="1">
    <source>
        <dbReference type="EMBL" id="GEK21769.1"/>
    </source>
</evidence>
<dbReference type="OrthoDB" id="4821324at2"/>
<dbReference type="Proteomes" id="UP000321118">
    <property type="component" value="Unassembled WGS sequence"/>
</dbReference>
<accession>A0A510V4G5</accession>
<dbReference type="RefSeq" id="WP_146927574.1">
    <property type="nucleotide sequence ID" value="NZ_BJUB01000007.1"/>
</dbReference>
<dbReference type="AlphaFoldDB" id="A0A510V4G5"/>
<name>A0A510V4G5_9CELL</name>
<proteinExistence type="predicted"/>
<keyword evidence="2" id="KW-1185">Reference proteome</keyword>
<sequence>MGGEDEAGSRELAMFGGVAVQSGRPSDQDVVAVLRDGVEHVVASCLGVDLTWTTTAVVASDDLSTGNADIGRPGLDWAFALGRGEPLLAVTLSATATALEGYDWHPRWLPVTVRATMPVDVPHGRGDGGGLVVGLSMHRWALYGGGDDLVRVADVLTPWLLDSADRLDADAGYATLDRVTAEDAESPWERVTGCLPALRDVTRTLWGYGWGTLLSPVHVDAVGGRVVLDSLREVLPAVVVRDVGGGRTWLTLGPDPAAVTPQDVATLRSVLAPALPRGSRSVDRPSGEHLIV</sequence>